<reference evidence="7" key="1">
    <citation type="journal article" date="2015" name="Nature">
        <title>Complex archaea that bridge the gap between prokaryotes and eukaryotes.</title>
        <authorList>
            <person name="Spang A."/>
            <person name="Saw J.H."/>
            <person name="Jorgensen S.L."/>
            <person name="Zaremba-Niedzwiedzka K."/>
            <person name="Martijn J."/>
            <person name="Lind A.E."/>
            <person name="van Eijk R."/>
            <person name="Schleper C."/>
            <person name="Guy L."/>
            <person name="Ettema T.J."/>
        </authorList>
    </citation>
    <scope>NUCLEOTIDE SEQUENCE</scope>
</reference>
<dbReference type="InterPro" id="IPR035952">
    <property type="entry name" value="Rhomboid-like_sf"/>
</dbReference>
<evidence type="ECO:0000256" key="5">
    <source>
        <dbReference type="SAM" id="Phobius"/>
    </source>
</evidence>
<dbReference type="GO" id="GO:0004252">
    <property type="term" value="F:serine-type endopeptidase activity"/>
    <property type="evidence" value="ECO:0007669"/>
    <property type="project" value="InterPro"/>
</dbReference>
<keyword evidence="3 5" id="KW-1133">Transmembrane helix</keyword>
<dbReference type="EMBL" id="LAZR01063040">
    <property type="protein sequence ID" value="KKK60293.1"/>
    <property type="molecule type" value="Genomic_DNA"/>
</dbReference>
<dbReference type="PANTHER" id="PTHR43066">
    <property type="entry name" value="RHOMBOID-RELATED PROTEIN"/>
    <property type="match status" value="1"/>
</dbReference>
<gene>
    <name evidence="7" type="ORF">LCGC14_3025800</name>
</gene>
<dbReference type="AlphaFoldDB" id="A0A0F8WU78"/>
<evidence type="ECO:0000259" key="6">
    <source>
        <dbReference type="Pfam" id="PF01694"/>
    </source>
</evidence>
<dbReference type="GO" id="GO:0016020">
    <property type="term" value="C:membrane"/>
    <property type="evidence" value="ECO:0007669"/>
    <property type="project" value="UniProtKB-SubCell"/>
</dbReference>
<feature type="transmembrane region" description="Helical" evidence="5">
    <location>
        <begin position="109"/>
        <end position="128"/>
    </location>
</feature>
<feature type="transmembrane region" description="Helical" evidence="5">
    <location>
        <begin position="28"/>
        <end position="47"/>
    </location>
</feature>
<dbReference type="PANTHER" id="PTHR43066:SF11">
    <property type="entry name" value="PEPTIDASE S54 RHOMBOID DOMAIN-CONTAINING PROTEIN"/>
    <property type="match status" value="1"/>
</dbReference>
<proteinExistence type="predicted"/>
<evidence type="ECO:0000256" key="2">
    <source>
        <dbReference type="ARBA" id="ARBA00022692"/>
    </source>
</evidence>
<accession>A0A0F8WU78</accession>
<name>A0A0F8WU78_9ZZZZ</name>
<protein>
    <recommendedName>
        <fullName evidence="6">Peptidase S54 rhomboid domain-containing protein</fullName>
    </recommendedName>
</protein>
<feature type="domain" description="Peptidase S54 rhomboid" evidence="6">
    <location>
        <begin position="2"/>
        <end position="130"/>
    </location>
</feature>
<dbReference type="InterPro" id="IPR022764">
    <property type="entry name" value="Peptidase_S54_rhomboid_dom"/>
</dbReference>
<feature type="transmembrane region" description="Helical" evidence="5">
    <location>
        <begin position="79"/>
        <end position="102"/>
    </location>
</feature>
<evidence type="ECO:0000313" key="7">
    <source>
        <dbReference type="EMBL" id="KKK60293.1"/>
    </source>
</evidence>
<keyword evidence="4 5" id="KW-0472">Membrane</keyword>
<evidence type="ECO:0000256" key="1">
    <source>
        <dbReference type="ARBA" id="ARBA00004141"/>
    </source>
</evidence>
<feature type="transmembrane region" description="Helical" evidence="5">
    <location>
        <begin position="54"/>
        <end position="73"/>
    </location>
</feature>
<dbReference type="Pfam" id="PF01694">
    <property type="entry name" value="Rhomboid"/>
    <property type="match status" value="1"/>
</dbReference>
<evidence type="ECO:0000256" key="3">
    <source>
        <dbReference type="ARBA" id="ARBA00022989"/>
    </source>
</evidence>
<keyword evidence="2 5" id="KW-0812">Transmembrane</keyword>
<comment type="caution">
    <text evidence="7">The sequence shown here is derived from an EMBL/GenBank/DDBJ whole genome shotgun (WGS) entry which is preliminary data.</text>
</comment>
<evidence type="ECO:0000256" key="4">
    <source>
        <dbReference type="ARBA" id="ARBA00023136"/>
    </source>
</evidence>
<comment type="subcellular location">
    <subcellularLocation>
        <location evidence="1">Membrane</location>
        <topology evidence="1">Multi-pass membrane protein</topology>
    </subcellularLocation>
</comment>
<dbReference type="Gene3D" id="1.20.1540.10">
    <property type="entry name" value="Rhomboid-like"/>
    <property type="match status" value="1"/>
</dbReference>
<dbReference type="SUPFAM" id="SSF144091">
    <property type="entry name" value="Rhomboid-like"/>
    <property type="match status" value="1"/>
</dbReference>
<organism evidence="7">
    <name type="scientific">marine sediment metagenome</name>
    <dbReference type="NCBI Taxonomy" id="412755"/>
    <lineage>
        <taxon>unclassified sequences</taxon>
        <taxon>metagenomes</taxon>
        <taxon>ecological metagenomes</taxon>
    </lineage>
</organism>
<sequence length="144" mass="16034">MTHILFNMLALFLFGSQLERRLGSYEFLAYYLVCGLGAGLFTLVFNWYTGMGMVPVVGASGAIYGLLLAYATLFPDSVIFIFGIFPLKAPVAVLLFAAIALFSQLSNTAVGIAHLTHLAGMLYGYLYFRIRLGEDPLRIFFRRR</sequence>